<proteinExistence type="predicted"/>
<protein>
    <submittedName>
        <fullName evidence="1">Oidioi.mRNA.OKI2018_I69.chr2.g5058.t1.cds</fullName>
    </submittedName>
</protein>
<name>A0ABN7SZC8_OIKDI</name>
<sequence length="180" mass="20396">MGIIAKIFGKKKFTLKSTTIVFSGRCAREACSEEGRCPYGCEFGWKNGDDGDCTEPICQIECAGPTNSSRNYCVSPNECICGEKNWAKREIENYGSFCYSLRANGLKGAIFALVILICAITACDKIQGHLLEQKRGEQVTYRRFKGVEKRSRTMRRPPTVSRIHEDSARYRRIEIIEEEM</sequence>
<dbReference type="Proteomes" id="UP001158576">
    <property type="component" value="Chromosome 2"/>
</dbReference>
<reference evidence="1 2" key="1">
    <citation type="submission" date="2021-04" db="EMBL/GenBank/DDBJ databases">
        <authorList>
            <person name="Bliznina A."/>
        </authorList>
    </citation>
    <scope>NUCLEOTIDE SEQUENCE [LARGE SCALE GENOMIC DNA]</scope>
</reference>
<evidence type="ECO:0000313" key="1">
    <source>
        <dbReference type="EMBL" id="CAG5110680.1"/>
    </source>
</evidence>
<accession>A0ABN7SZC8</accession>
<dbReference type="EMBL" id="OU015567">
    <property type="protein sequence ID" value="CAG5110680.1"/>
    <property type="molecule type" value="Genomic_DNA"/>
</dbReference>
<organism evidence="1 2">
    <name type="scientific">Oikopleura dioica</name>
    <name type="common">Tunicate</name>
    <dbReference type="NCBI Taxonomy" id="34765"/>
    <lineage>
        <taxon>Eukaryota</taxon>
        <taxon>Metazoa</taxon>
        <taxon>Chordata</taxon>
        <taxon>Tunicata</taxon>
        <taxon>Appendicularia</taxon>
        <taxon>Copelata</taxon>
        <taxon>Oikopleuridae</taxon>
        <taxon>Oikopleura</taxon>
    </lineage>
</organism>
<keyword evidence="2" id="KW-1185">Reference proteome</keyword>
<gene>
    <name evidence="1" type="ORF">OKIOD_LOCUS13823</name>
</gene>
<evidence type="ECO:0000313" key="2">
    <source>
        <dbReference type="Proteomes" id="UP001158576"/>
    </source>
</evidence>